<dbReference type="Proteomes" id="UP001363035">
    <property type="component" value="Unassembled WGS sequence"/>
</dbReference>
<proteinExistence type="predicted"/>
<dbReference type="RefSeq" id="WP_336558006.1">
    <property type="nucleotide sequence ID" value="NZ_JAYLLN010000051.1"/>
</dbReference>
<comment type="caution">
    <text evidence="1">The sequence shown here is derived from an EMBL/GenBank/DDBJ whole genome shotgun (WGS) entry which is preliminary data.</text>
</comment>
<dbReference type="EMBL" id="JAYLLN010000051">
    <property type="protein sequence ID" value="MEI5986294.1"/>
    <property type="molecule type" value="Genomic_DNA"/>
</dbReference>
<evidence type="ECO:0000313" key="1">
    <source>
        <dbReference type="EMBL" id="MEI5986294.1"/>
    </source>
</evidence>
<feature type="non-terminal residue" evidence="1">
    <location>
        <position position="1"/>
    </location>
</feature>
<organism evidence="1 2">
    <name type="scientific">Sphingobacterium tenebrionis</name>
    <dbReference type="NCBI Taxonomy" id="3111775"/>
    <lineage>
        <taxon>Bacteria</taxon>
        <taxon>Pseudomonadati</taxon>
        <taxon>Bacteroidota</taxon>
        <taxon>Sphingobacteriia</taxon>
        <taxon>Sphingobacteriales</taxon>
        <taxon>Sphingobacteriaceae</taxon>
        <taxon>Sphingobacterium</taxon>
    </lineage>
</organism>
<gene>
    <name evidence="1" type="ORF">VJ786_15430</name>
</gene>
<protein>
    <submittedName>
        <fullName evidence="1">Uncharacterized protein</fullName>
    </submittedName>
</protein>
<evidence type="ECO:0000313" key="2">
    <source>
        <dbReference type="Proteomes" id="UP001363035"/>
    </source>
</evidence>
<sequence length="93" mass="10518">ILDMRSDLKMSIEAHKCNVTGCNGLVVFENADFDLQKPETIKGVYALDNPACNVCGKEFLVVPSYSVIDFDEDTQEFEEIQPACITEWQKQKI</sequence>
<accession>A0ABU8I981</accession>
<keyword evidence="2" id="KW-1185">Reference proteome</keyword>
<name>A0ABU8I981_9SPHI</name>
<reference evidence="1 2" key="1">
    <citation type="submission" date="2024-01" db="EMBL/GenBank/DDBJ databases">
        <title>Sphingobacterium tenebrionis sp. nov., a novel endophyte isolated from tenebrio molitor intestines.</title>
        <authorList>
            <person name="Zhang C."/>
        </authorList>
    </citation>
    <scope>NUCLEOTIDE SEQUENCE [LARGE SCALE GENOMIC DNA]</scope>
    <source>
        <strain evidence="1 2">PU5-4</strain>
    </source>
</reference>